<dbReference type="Proteomes" id="UP000807716">
    <property type="component" value="Unassembled WGS sequence"/>
</dbReference>
<reference evidence="3" key="1">
    <citation type="journal article" date="2020" name="Fungal Divers.">
        <title>Resolving the Mortierellaceae phylogeny through synthesis of multi-gene phylogenetics and phylogenomics.</title>
        <authorList>
            <person name="Vandepol N."/>
            <person name="Liber J."/>
            <person name="Desiro A."/>
            <person name="Na H."/>
            <person name="Kennedy M."/>
            <person name="Barry K."/>
            <person name="Grigoriev I.V."/>
            <person name="Miller A.N."/>
            <person name="O'Donnell K."/>
            <person name="Stajich J.E."/>
            <person name="Bonito G."/>
        </authorList>
    </citation>
    <scope>NUCLEOTIDE SEQUENCE</scope>
    <source>
        <strain evidence="3">BC1065</strain>
    </source>
</reference>
<dbReference type="GO" id="GO:0016740">
    <property type="term" value="F:transferase activity"/>
    <property type="evidence" value="ECO:0007669"/>
    <property type="project" value="TreeGrafter"/>
</dbReference>
<dbReference type="Pfam" id="PF00753">
    <property type="entry name" value="Lactamase_B"/>
    <property type="match status" value="1"/>
</dbReference>
<dbReference type="PANTHER" id="PTHR13754:SF13">
    <property type="entry name" value="METALLO-BETA-LACTAMASE SUPERFAMILY PROTEIN (AFU_ORTHOLOGUE AFUA_3G07630)"/>
    <property type="match status" value="1"/>
</dbReference>
<dbReference type="EMBL" id="JAAAJB010000069">
    <property type="protein sequence ID" value="KAG0267777.1"/>
    <property type="molecule type" value="Genomic_DNA"/>
</dbReference>
<dbReference type="InterPro" id="IPR001279">
    <property type="entry name" value="Metallo-B-lactamas"/>
</dbReference>
<comment type="caution">
    <text evidence="3">The sequence shown here is derived from an EMBL/GenBank/DDBJ whole genome shotgun (WGS) entry which is preliminary data.</text>
</comment>
<organism evidence="3 4">
    <name type="scientific">Actinomortierella ambigua</name>
    <dbReference type="NCBI Taxonomy" id="1343610"/>
    <lineage>
        <taxon>Eukaryota</taxon>
        <taxon>Fungi</taxon>
        <taxon>Fungi incertae sedis</taxon>
        <taxon>Mucoromycota</taxon>
        <taxon>Mortierellomycotina</taxon>
        <taxon>Mortierellomycetes</taxon>
        <taxon>Mortierellales</taxon>
        <taxon>Mortierellaceae</taxon>
        <taxon>Actinomortierella</taxon>
    </lineage>
</organism>
<evidence type="ECO:0000313" key="4">
    <source>
        <dbReference type="Proteomes" id="UP000807716"/>
    </source>
</evidence>
<dbReference type="CDD" id="cd07713">
    <property type="entry name" value="DHPS-like_MBL-fold"/>
    <property type="match status" value="1"/>
</dbReference>
<dbReference type="InterPro" id="IPR036866">
    <property type="entry name" value="RibonucZ/Hydroxyglut_hydro"/>
</dbReference>
<evidence type="ECO:0000313" key="3">
    <source>
        <dbReference type="EMBL" id="KAG0267777.1"/>
    </source>
</evidence>
<dbReference type="Gene3D" id="3.60.15.10">
    <property type="entry name" value="Ribonuclease Z/Hydroxyacylglutathione hydrolase-like"/>
    <property type="match status" value="1"/>
</dbReference>
<feature type="region of interest" description="Disordered" evidence="1">
    <location>
        <begin position="33"/>
        <end position="71"/>
    </location>
</feature>
<feature type="domain" description="Metallo-beta-lactamase" evidence="2">
    <location>
        <begin position="105"/>
        <end position="157"/>
    </location>
</feature>
<keyword evidence="4" id="KW-1185">Reference proteome</keyword>
<accession>A0A9P6QG07</accession>
<name>A0A9P6QG07_9FUNG</name>
<proteinExistence type="predicted"/>
<sequence length="394" mass="42973">MLAFEPNEYPDLIELDSLQLRVIVDNEIDHMSAGPAYKSGQAQELYRDPRNRDPVKSKPGSGSCGCGDHDHGSDDTRVDTVAFDFEDLVVAGHGLSMLCIGVKDGKEHRVLFDTGPTPSLYRANARRLEVDHAKIEAIVLSHWHIDHSGGMLEAVKSCTEARRHQPIDPVVVDLHPDRPDQRGACLKRPTPEDDRYEYVAWGADPTLHALEKEGAKIALNDKAHTLCEGYFGVSGEIPRRTSYETGLPSHSRWFAAEGCWKDEQEIMDERYLVARVKDRGLVVLSGCSHAGIVNVCQDVHNAFKTPASSSSSSSSSEIKSNHIALVAGGFHLAGGHFEARIPDTVRDLQEIGPELLAPGHCSGWKARAACDDAMPGRVVSLGGGSVYTIAPFPK</sequence>
<dbReference type="AlphaFoldDB" id="A0A9P6QG07"/>
<evidence type="ECO:0000256" key="1">
    <source>
        <dbReference type="SAM" id="MobiDB-lite"/>
    </source>
</evidence>
<gene>
    <name evidence="3" type="ORF">DFQ27_008274</name>
</gene>
<dbReference type="SUPFAM" id="SSF56281">
    <property type="entry name" value="Metallo-hydrolase/oxidoreductase"/>
    <property type="match status" value="1"/>
</dbReference>
<dbReference type="InterPro" id="IPR041712">
    <property type="entry name" value="DHPS-like_MBL-fold"/>
</dbReference>
<dbReference type="OrthoDB" id="1470350at2759"/>
<evidence type="ECO:0000259" key="2">
    <source>
        <dbReference type="Pfam" id="PF00753"/>
    </source>
</evidence>
<feature type="compositionally biased region" description="Basic and acidic residues" evidence="1">
    <location>
        <begin position="45"/>
        <end position="56"/>
    </location>
</feature>
<protein>
    <recommendedName>
        <fullName evidence="2">Metallo-beta-lactamase domain-containing protein</fullName>
    </recommendedName>
</protein>
<dbReference type="PANTHER" id="PTHR13754">
    <property type="entry name" value="METALLO-BETA-LACTAMASE SUPERFAMILY PROTEIN"/>
    <property type="match status" value="1"/>
</dbReference>
<dbReference type="InterPro" id="IPR052926">
    <property type="entry name" value="Metallo-beta-lactamase_dom"/>
</dbReference>